<evidence type="ECO:0000259" key="15">
    <source>
        <dbReference type="PROSITE" id="PS50112"/>
    </source>
</evidence>
<evidence type="ECO:0000313" key="17">
    <source>
        <dbReference type="Ensembl" id="ENSSTUP00000073660.1"/>
    </source>
</evidence>
<feature type="domain" description="BHLH" evidence="16">
    <location>
        <begin position="20"/>
        <end position="73"/>
    </location>
</feature>
<evidence type="ECO:0000256" key="3">
    <source>
        <dbReference type="ARBA" id="ARBA00015909"/>
    </source>
</evidence>
<dbReference type="PROSITE" id="PS50888">
    <property type="entry name" value="BHLH"/>
    <property type="match status" value="1"/>
</dbReference>
<dbReference type="GO" id="GO:0046983">
    <property type="term" value="F:protein dimerization activity"/>
    <property type="evidence" value="ECO:0007669"/>
    <property type="project" value="InterPro"/>
</dbReference>
<gene>
    <name evidence="17" type="primary">LOC115179613</name>
</gene>
<keyword evidence="5" id="KW-0678">Repressor</keyword>
<dbReference type="InterPro" id="IPR011598">
    <property type="entry name" value="bHLH_dom"/>
</dbReference>
<dbReference type="Ensembl" id="ENSSTUT00000078215.1">
    <property type="protein sequence ID" value="ENSSTUP00000073660.1"/>
    <property type="gene ID" value="ENSSTUG00000032193.1"/>
</dbReference>
<evidence type="ECO:0000256" key="13">
    <source>
        <dbReference type="ARBA" id="ARBA00023242"/>
    </source>
</evidence>
<keyword evidence="10" id="KW-0238">DNA-binding</keyword>
<dbReference type="SUPFAM" id="SSF55785">
    <property type="entry name" value="PYP-like sensor domain (PAS domain)"/>
    <property type="match status" value="2"/>
</dbReference>
<feature type="region of interest" description="Disordered" evidence="14">
    <location>
        <begin position="896"/>
        <end position="925"/>
    </location>
</feature>
<evidence type="ECO:0000256" key="9">
    <source>
        <dbReference type="ARBA" id="ARBA00023108"/>
    </source>
</evidence>
<evidence type="ECO:0000256" key="12">
    <source>
        <dbReference type="ARBA" id="ARBA00023163"/>
    </source>
</evidence>
<feature type="compositionally biased region" description="Low complexity" evidence="14">
    <location>
        <begin position="902"/>
        <end position="925"/>
    </location>
</feature>
<dbReference type="InterPro" id="IPR039091">
    <property type="entry name" value="AHR/AHRR"/>
</dbReference>
<feature type="compositionally biased region" description="Pro residues" evidence="14">
    <location>
        <begin position="624"/>
        <end position="637"/>
    </location>
</feature>
<proteinExistence type="predicted"/>
<dbReference type="Gene3D" id="4.10.280.10">
    <property type="entry name" value="Helix-loop-helix DNA-binding domain"/>
    <property type="match status" value="1"/>
</dbReference>
<dbReference type="InterPro" id="IPR013767">
    <property type="entry name" value="PAS_fold"/>
</dbReference>
<dbReference type="Pfam" id="PF00010">
    <property type="entry name" value="HLH"/>
    <property type="match status" value="1"/>
</dbReference>
<feature type="compositionally biased region" description="Polar residues" evidence="14">
    <location>
        <begin position="512"/>
        <end position="523"/>
    </location>
</feature>
<keyword evidence="6" id="KW-0677">Repeat</keyword>
<dbReference type="GeneTree" id="ENSGT00940000154486"/>
<protein>
    <recommendedName>
        <fullName evidence="3">Aryl hydrocarbon receptor</fullName>
    </recommendedName>
</protein>
<dbReference type="Proteomes" id="UP000472277">
    <property type="component" value="Chromosome 39"/>
</dbReference>
<feature type="compositionally biased region" description="Polar residues" evidence="14">
    <location>
        <begin position="18"/>
        <end position="27"/>
    </location>
</feature>
<dbReference type="GO" id="GO:0048511">
    <property type="term" value="P:rhythmic process"/>
    <property type="evidence" value="ECO:0007669"/>
    <property type="project" value="UniProtKB-KW"/>
</dbReference>
<feature type="region of interest" description="Disordered" evidence="14">
    <location>
        <begin position="422"/>
        <end position="453"/>
    </location>
</feature>
<dbReference type="GO" id="GO:0000976">
    <property type="term" value="F:transcription cis-regulatory region binding"/>
    <property type="evidence" value="ECO:0007669"/>
    <property type="project" value="TreeGrafter"/>
</dbReference>
<feature type="region of interest" description="Disordered" evidence="14">
    <location>
        <begin position="611"/>
        <end position="637"/>
    </location>
</feature>
<keyword evidence="4" id="KW-0963">Cytoplasm</keyword>
<dbReference type="GO" id="GO:0006805">
    <property type="term" value="P:xenobiotic metabolic process"/>
    <property type="evidence" value="ECO:0007669"/>
    <property type="project" value="InterPro"/>
</dbReference>
<dbReference type="GO" id="GO:0005634">
    <property type="term" value="C:nucleus"/>
    <property type="evidence" value="ECO:0007669"/>
    <property type="project" value="UniProtKB-SubCell"/>
</dbReference>
<dbReference type="SUPFAM" id="SSF47459">
    <property type="entry name" value="HLH, helix-loop-helix DNA-binding domain"/>
    <property type="match status" value="1"/>
</dbReference>
<dbReference type="GO" id="GO:0005737">
    <property type="term" value="C:cytoplasm"/>
    <property type="evidence" value="ECO:0007669"/>
    <property type="project" value="UniProtKB-SubCell"/>
</dbReference>
<dbReference type="SMART" id="SM00086">
    <property type="entry name" value="PAC"/>
    <property type="match status" value="1"/>
</dbReference>
<evidence type="ECO:0000256" key="10">
    <source>
        <dbReference type="ARBA" id="ARBA00023125"/>
    </source>
</evidence>
<evidence type="ECO:0000256" key="6">
    <source>
        <dbReference type="ARBA" id="ARBA00022737"/>
    </source>
</evidence>
<comment type="subcellular location">
    <subcellularLocation>
        <location evidence="2">Cytoplasm</location>
    </subcellularLocation>
    <subcellularLocation>
        <location evidence="1">Nucleus</location>
    </subcellularLocation>
</comment>
<dbReference type="Pfam" id="PF00989">
    <property type="entry name" value="PAS"/>
    <property type="match status" value="1"/>
</dbReference>
<evidence type="ECO:0000256" key="5">
    <source>
        <dbReference type="ARBA" id="ARBA00022491"/>
    </source>
</evidence>
<dbReference type="PANTHER" id="PTHR10649:SF18">
    <property type="entry name" value="ARYL HYDROCARBON RECEPTOR 1 BETA"/>
    <property type="match status" value="1"/>
</dbReference>
<reference evidence="17" key="2">
    <citation type="submission" date="2025-09" db="UniProtKB">
        <authorList>
            <consortium name="Ensembl"/>
        </authorList>
    </citation>
    <scope>IDENTIFICATION</scope>
</reference>
<dbReference type="PROSITE" id="PS50112">
    <property type="entry name" value="PAS"/>
    <property type="match status" value="1"/>
</dbReference>
<evidence type="ECO:0000256" key="2">
    <source>
        <dbReference type="ARBA" id="ARBA00004496"/>
    </source>
</evidence>
<dbReference type="InterPro" id="IPR000014">
    <property type="entry name" value="PAS"/>
</dbReference>
<feature type="compositionally biased region" description="Basic residues" evidence="14">
    <location>
        <begin position="1"/>
        <end position="10"/>
    </location>
</feature>
<organism evidence="17 18">
    <name type="scientific">Salmo trutta</name>
    <name type="common">Brown trout</name>
    <dbReference type="NCBI Taxonomy" id="8032"/>
    <lineage>
        <taxon>Eukaryota</taxon>
        <taxon>Metazoa</taxon>
        <taxon>Chordata</taxon>
        <taxon>Craniata</taxon>
        <taxon>Vertebrata</taxon>
        <taxon>Euteleostomi</taxon>
        <taxon>Actinopterygii</taxon>
        <taxon>Neopterygii</taxon>
        <taxon>Teleostei</taxon>
        <taxon>Protacanthopterygii</taxon>
        <taxon>Salmoniformes</taxon>
        <taxon>Salmonidae</taxon>
        <taxon>Salmoninae</taxon>
        <taxon>Salmo</taxon>
    </lineage>
</organism>
<dbReference type="GO" id="GO:0004879">
    <property type="term" value="F:nuclear receptor activity"/>
    <property type="evidence" value="ECO:0007669"/>
    <property type="project" value="TreeGrafter"/>
</dbReference>
<sequence length="925" mass="102198">MYAGRKRRKPAQREEKQTAPSEGTKSNPSKRHRDRLNSELDRLASLLPFPEEVTSSLDKLSILRLSVSYLRTKNFFSVALKTHACKGLKANGGNHDNSKTTGSVDGWMPEGELLLQALNGFVLVITAEGIIFYSSHTIQDYLGFHQTDVMHQSVFDLIHTEDQQEFRRNLHWALNPPAVPQQVESPPDGKPVPSSSLVTYNPDQLPPENSSFLERNFVCRFRCLLDNSSGFLALTLQGRLKFLHGQNCRLDDGCNVPPQLALFAIATPLQPPSILEIRTKNMIFRTKHKLDFTPMACDAKGKIVLGYTEAELRVRGSGYQFIHAADMLYCAENHVRMIKTGESGLTVFRLLTKDNRWRWVQANARLVYKNGKPDYIIATQRPLVEEEGGEHLRKRSMHLPFTFATGEALLYQSSYPIHGLTDSLQTKGKTKSKKGKLDKNSSKDNGGLDPSSLLGALMRQDESVYVCQPAVEPKMSFHSSLFSERGEGEGHSSGCYSGGPLGGGLGESWSSVPNGVTTASTGPNGEPPSSFDPLLATLDSLSLEGDETCSNSELFSALENLGLNAEDLELLLLDERMIRVEMDPDYIPSLNDLLTNNEILSYIHDSLENKTEEGQGVDSHATNPPAPQPMLPPHRLPKQPPIVQLSQQMQQHLNLVKPVLAKYPWPPTQTDVPTPSQPDTLQHTTSLTVVHNGHWLPQQQHMLTGLDDHCHSLQPLSQWHGETLNGVHPDPDWQSSGYDEQLGLTVNGACTVSYPNEHTDTLSHTTEGEVTHTDYGMADSTTMVMNGGTVEGIGHYQGQGGVTANPSDHLEHHKQHYPQVPSTYFPQQYSTTQNSLDYILGLSQPQHTTPTLDAYGILNSPASQDATHCKMENGCILNDTNVAYTESCLLPNVNSQTTSDSLQPDALQTLPTLPDPDPQTTGFYL</sequence>
<evidence type="ECO:0000256" key="8">
    <source>
        <dbReference type="ARBA" id="ARBA00023015"/>
    </source>
</evidence>
<dbReference type="SMART" id="SM00091">
    <property type="entry name" value="PAS"/>
    <property type="match status" value="2"/>
</dbReference>
<evidence type="ECO:0000256" key="11">
    <source>
        <dbReference type="ARBA" id="ARBA00023159"/>
    </source>
</evidence>
<keyword evidence="12" id="KW-0804">Transcription</keyword>
<dbReference type="FunFam" id="4.10.280.10:FF:000024">
    <property type="entry name" value="Aryl hydrocarbon receptor 2"/>
    <property type="match status" value="1"/>
</dbReference>
<evidence type="ECO:0000256" key="4">
    <source>
        <dbReference type="ARBA" id="ARBA00022490"/>
    </source>
</evidence>
<feature type="region of interest" description="Disordered" evidence="14">
    <location>
        <begin position="1"/>
        <end position="33"/>
    </location>
</feature>
<dbReference type="InterPro" id="IPR033348">
    <property type="entry name" value="AHR_bHLH"/>
</dbReference>
<evidence type="ECO:0000256" key="14">
    <source>
        <dbReference type="SAM" id="MobiDB-lite"/>
    </source>
</evidence>
<dbReference type="InterPro" id="IPR001610">
    <property type="entry name" value="PAC"/>
</dbReference>
<dbReference type="InterPro" id="IPR013655">
    <property type="entry name" value="PAS_fold_3"/>
</dbReference>
<dbReference type="CDD" id="cd00130">
    <property type="entry name" value="PAS"/>
    <property type="match status" value="2"/>
</dbReference>
<dbReference type="AlphaFoldDB" id="A0A674BQG9"/>
<reference evidence="17" key="1">
    <citation type="submission" date="2025-08" db="UniProtKB">
        <authorList>
            <consortium name="Ensembl"/>
        </authorList>
    </citation>
    <scope>IDENTIFICATION</scope>
</reference>
<keyword evidence="8" id="KW-0805">Transcription regulation</keyword>
<evidence type="ECO:0000313" key="18">
    <source>
        <dbReference type="Proteomes" id="UP000472277"/>
    </source>
</evidence>
<evidence type="ECO:0000256" key="7">
    <source>
        <dbReference type="ARBA" id="ARBA00022765"/>
    </source>
</evidence>
<dbReference type="GO" id="GO:0034751">
    <property type="term" value="C:aryl hydrocarbon receptor complex"/>
    <property type="evidence" value="ECO:0007669"/>
    <property type="project" value="TreeGrafter"/>
</dbReference>
<name>A0A674BQG9_SALTR</name>
<keyword evidence="7" id="KW-0013">ADP-ribosylation</keyword>
<feature type="region of interest" description="Disordered" evidence="14">
    <location>
        <begin position="507"/>
        <end position="531"/>
    </location>
</feature>
<dbReference type="CDD" id="cd11436">
    <property type="entry name" value="bHLH-PAS_AhR"/>
    <property type="match status" value="1"/>
</dbReference>
<keyword evidence="11" id="KW-0010">Activator</keyword>
<keyword evidence="18" id="KW-1185">Reference proteome</keyword>
<dbReference type="PANTHER" id="PTHR10649">
    <property type="entry name" value="ARYL HYDROCARBON RECEPTOR"/>
    <property type="match status" value="1"/>
</dbReference>
<dbReference type="Gene3D" id="3.30.450.20">
    <property type="entry name" value="PAS domain"/>
    <property type="match status" value="2"/>
</dbReference>
<dbReference type="FunFam" id="3.30.450.20:FF:000035">
    <property type="entry name" value="Aryl hydrocarbon receptor"/>
    <property type="match status" value="1"/>
</dbReference>
<accession>A0A674BQG9</accession>
<feature type="domain" description="PAS" evidence="15">
    <location>
        <begin position="114"/>
        <end position="177"/>
    </location>
</feature>
<dbReference type="InterPro" id="IPR035965">
    <property type="entry name" value="PAS-like_dom_sf"/>
</dbReference>
<keyword evidence="13" id="KW-0539">Nucleus</keyword>
<dbReference type="Pfam" id="PF08447">
    <property type="entry name" value="PAS_3"/>
    <property type="match status" value="1"/>
</dbReference>
<dbReference type="GO" id="GO:1904613">
    <property type="term" value="P:cellular response to 2,3,7,8-tetrachlorodibenzodioxine"/>
    <property type="evidence" value="ECO:0007669"/>
    <property type="project" value="UniProtKB-ARBA"/>
</dbReference>
<evidence type="ECO:0000259" key="16">
    <source>
        <dbReference type="PROSITE" id="PS50888"/>
    </source>
</evidence>
<evidence type="ECO:0000256" key="1">
    <source>
        <dbReference type="ARBA" id="ARBA00004123"/>
    </source>
</evidence>
<keyword evidence="9" id="KW-0090">Biological rhythms</keyword>
<dbReference type="InterPro" id="IPR036638">
    <property type="entry name" value="HLH_DNA-bd_sf"/>
</dbReference>
<dbReference type="SMART" id="SM00353">
    <property type="entry name" value="HLH"/>
    <property type="match status" value="1"/>
</dbReference>
<dbReference type="FunFam" id="3.30.450.20:FF:000019">
    <property type="entry name" value="Aryl hydrocarbon receptor 1"/>
    <property type="match status" value="1"/>
</dbReference>